<evidence type="ECO:0000313" key="2">
    <source>
        <dbReference type="EMBL" id="MBM7507964.1"/>
    </source>
</evidence>
<feature type="region of interest" description="Disordered" evidence="1">
    <location>
        <begin position="1"/>
        <end position="27"/>
    </location>
</feature>
<dbReference type="RefSeq" id="WP_193669719.1">
    <property type="nucleotide sequence ID" value="NZ_JACDTV010000010.1"/>
</dbReference>
<gene>
    <name evidence="2" type="ORF">JOE61_001778</name>
</gene>
<evidence type="ECO:0000256" key="1">
    <source>
        <dbReference type="SAM" id="MobiDB-lite"/>
    </source>
</evidence>
<accession>A0ABS2M9T6</accession>
<dbReference type="EMBL" id="JAFBBZ010000001">
    <property type="protein sequence ID" value="MBM7507964.1"/>
    <property type="molecule type" value="Genomic_DNA"/>
</dbReference>
<organism evidence="2 3">
    <name type="scientific">Nocardioides salarius</name>
    <dbReference type="NCBI Taxonomy" id="374513"/>
    <lineage>
        <taxon>Bacteria</taxon>
        <taxon>Bacillati</taxon>
        <taxon>Actinomycetota</taxon>
        <taxon>Actinomycetes</taxon>
        <taxon>Propionibacteriales</taxon>
        <taxon>Nocardioidaceae</taxon>
        <taxon>Nocardioides</taxon>
    </lineage>
</organism>
<keyword evidence="3" id="KW-1185">Reference proteome</keyword>
<comment type="caution">
    <text evidence="2">The sequence shown here is derived from an EMBL/GenBank/DDBJ whole genome shotgun (WGS) entry which is preliminary data.</text>
</comment>
<dbReference type="Proteomes" id="UP000732378">
    <property type="component" value="Unassembled WGS sequence"/>
</dbReference>
<sequence>MTRLTRTRWTGVPASRTGLARTGPAPTGLAAPTAPRGVLRGLRALRMGALAAVLSVAVAAHVRAETAPPPVPSEIGAAQLERLMSDHRCSPRGFADGSLPAAALLRTERGQLRVVGFARGWQAHEGMLPGTLVAVCLGTRAVERS</sequence>
<protein>
    <submittedName>
        <fullName evidence="2">Uncharacterized protein</fullName>
    </submittedName>
</protein>
<name>A0ABS2M9T6_9ACTN</name>
<evidence type="ECO:0000313" key="3">
    <source>
        <dbReference type="Proteomes" id="UP000732378"/>
    </source>
</evidence>
<proteinExistence type="predicted"/>
<reference evidence="2 3" key="1">
    <citation type="submission" date="2021-01" db="EMBL/GenBank/DDBJ databases">
        <title>Sequencing the genomes of 1000 actinobacteria strains.</title>
        <authorList>
            <person name="Klenk H.-P."/>
        </authorList>
    </citation>
    <scope>NUCLEOTIDE SEQUENCE [LARGE SCALE GENOMIC DNA]</scope>
    <source>
        <strain evidence="2 3">DSM 18239</strain>
    </source>
</reference>